<evidence type="ECO:0000313" key="3">
    <source>
        <dbReference type="EMBL" id="KAL2060968.1"/>
    </source>
</evidence>
<dbReference type="Pfam" id="PF14420">
    <property type="entry name" value="Clr5"/>
    <property type="match status" value="1"/>
</dbReference>
<keyword evidence="4" id="KW-1185">Reference proteome</keyword>
<organism evidence="3 4">
    <name type="scientific">Oculimacula yallundae</name>
    <dbReference type="NCBI Taxonomy" id="86028"/>
    <lineage>
        <taxon>Eukaryota</taxon>
        <taxon>Fungi</taxon>
        <taxon>Dikarya</taxon>
        <taxon>Ascomycota</taxon>
        <taxon>Pezizomycotina</taxon>
        <taxon>Leotiomycetes</taxon>
        <taxon>Helotiales</taxon>
        <taxon>Ploettnerulaceae</taxon>
        <taxon>Oculimacula</taxon>
    </lineage>
</organism>
<feature type="compositionally biased region" description="Basic and acidic residues" evidence="1">
    <location>
        <begin position="254"/>
        <end position="266"/>
    </location>
</feature>
<dbReference type="Proteomes" id="UP001595075">
    <property type="component" value="Unassembled WGS sequence"/>
</dbReference>
<proteinExistence type="predicted"/>
<dbReference type="InterPro" id="IPR025676">
    <property type="entry name" value="Clr5_dom"/>
</dbReference>
<evidence type="ECO:0000256" key="1">
    <source>
        <dbReference type="SAM" id="MobiDB-lite"/>
    </source>
</evidence>
<feature type="domain" description="Clr5" evidence="2">
    <location>
        <begin position="19"/>
        <end position="69"/>
    </location>
</feature>
<evidence type="ECO:0000259" key="2">
    <source>
        <dbReference type="Pfam" id="PF14420"/>
    </source>
</evidence>
<dbReference type="PANTHER" id="PTHR38788:SF3">
    <property type="entry name" value="CLR5 DOMAIN-CONTAINING PROTEIN"/>
    <property type="match status" value="1"/>
</dbReference>
<feature type="region of interest" description="Disordered" evidence="1">
    <location>
        <begin position="250"/>
        <end position="322"/>
    </location>
</feature>
<protein>
    <recommendedName>
        <fullName evidence="2">Clr5 domain-containing protein</fullName>
    </recommendedName>
</protein>
<name>A0ABR4BW73_9HELO</name>
<dbReference type="PANTHER" id="PTHR38788">
    <property type="entry name" value="CLR5 DOMAIN-CONTAINING PROTEIN"/>
    <property type="match status" value="1"/>
</dbReference>
<evidence type="ECO:0000313" key="4">
    <source>
        <dbReference type="Proteomes" id="UP001595075"/>
    </source>
</evidence>
<sequence length="322" mass="36239">MASTKVRKQFSTSECSSVTWARLKDFVEFFYVAENLPAKEVLRLLLRDFNFNASENQFKKQLKKWNFDKKNVTADTMVQIARARAKRSLEDRQSVFRVNKRPVADRNIDKFLDRRQISLDDLLEMGSPIDGMYNTQVPFRPVSAEHSSRIACLVTSPAFSVSSPPAMVSLDETASQLNSGLGFSLPPTEYRARSNSPFSSYAKTKGYNFETIPMPPPSLRTVTHTVSKPNSTGYEVNEQSKFGEGIAIPQTVDNSEKNYSVDRDNDVYNSHNPFHSREDSPEGLDQNSELHLELGGKHADINHPAPRKDMVSLPIDTPNSSP</sequence>
<feature type="compositionally biased region" description="Basic and acidic residues" evidence="1">
    <location>
        <begin position="288"/>
        <end position="310"/>
    </location>
</feature>
<reference evidence="3 4" key="1">
    <citation type="journal article" date="2024" name="Commun. Biol.">
        <title>Comparative genomic analysis of thermophilic fungi reveals convergent evolutionary adaptations and gene losses.</title>
        <authorList>
            <person name="Steindorff A.S."/>
            <person name="Aguilar-Pontes M.V."/>
            <person name="Robinson A.J."/>
            <person name="Andreopoulos B."/>
            <person name="LaButti K."/>
            <person name="Kuo A."/>
            <person name="Mondo S."/>
            <person name="Riley R."/>
            <person name="Otillar R."/>
            <person name="Haridas S."/>
            <person name="Lipzen A."/>
            <person name="Grimwood J."/>
            <person name="Schmutz J."/>
            <person name="Clum A."/>
            <person name="Reid I.D."/>
            <person name="Moisan M.C."/>
            <person name="Butler G."/>
            <person name="Nguyen T.T.M."/>
            <person name="Dewar K."/>
            <person name="Conant G."/>
            <person name="Drula E."/>
            <person name="Henrissat B."/>
            <person name="Hansel C."/>
            <person name="Singer S."/>
            <person name="Hutchinson M.I."/>
            <person name="de Vries R.P."/>
            <person name="Natvig D.O."/>
            <person name="Powell A.J."/>
            <person name="Tsang A."/>
            <person name="Grigoriev I.V."/>
        </authorList>
    </citation>
    <scope>NUCLEOTIDE SEQUENCE [LARGE SCALE GENOMIC DNA]</scope>
    <source>
        <strain evidence="3 4">CBS 494.80</strain>
    </source>
</reference>
<gene>
    <name evidence="3" type="ORF">VTL71DRAFT_9020</name>
</gene>
<dbReference type="EMBL" id="JAZHXI010000020">
    <property type="protein sequence ID" value="KAL2060968.1"/>
    <property type="molecule type" value="Genomic_DNA"/>
</dbReference>
<accession>A0ABR4BW73</accession>
<comment type="caution">
    <text evidence="3">The sequence shown here is derived from an EMBL/GenBank/DDBJ whole genome shotgun (WGS) entry which is preliminary data.</text>
</comment>